<sequence>MKKSIFYVYIILIYTIQFFLTSCDTNDDNTEIPKSYFSFTYNGKQYDLGEFNNGTGGVVGPEHPWIALDNFIWINRPDIFGGVILFKDTNCTFFSPVHNNLDQLFQCQLTLNGIPIDPVSVYFYKSGNQTYTSKIYSTYKVFDFFTGKWYEQTIFDINGTFDLELINSENKIIRITNGKYNIKRGGG</sequence>
<dbReference type="PROSITE" id="PS51257">
    <property type="entry name" value="PROKAR_LIPOPROTEIN"/>
    <property type="match status" value="1"/>
</dbReference>
<keyword evidence="1" id="KW-0472">Membrane</keyword>
<feature type="transmembrane region" description="Helical" evidence="1">
    <location>
        <begin position="5"/>
        <end position="22"/>
    </location>
</feature>
<evidence type="ECO:0000313" key="2">
    <source>
        <dbReference type="EMBL" id="RVT76500.1"/>
    </source>
</evidence>
<organism evidence="2 3">
    <name type="scientific">Flavobacterium sufflavum</name>
    <dbReference type="NCBI Taxonomy" id="1921138"/>
    <lineage>
        <taxon>Bacteria</taxon>
        <taxon>Pseudomonadati</taxon>
        <taxon>Bacteroidota</taxon>
        <taxon>Flavobacteriia</taxon>
        <taxon>Flavobacteriales</taxon>
        <taxon>Flavobacteriaceae</taxon>
        <taxon>Flavobacterium</taxon>
    </lineage>
</organism>
<evidence type="ECO:0008006" key="4">
    <source>
        <dbReference type="Google" id="ProtNLM"/>
    </source>
</evidence>
<keyword evidence="1" id="KW-0812">Transmembrane</keyword>
<dbReference type="RefSeq" id="WP_128194516.1">
    <property type="nucleotide sequence ID" value="NZ_SACJ01000004.1"/>
</dbReference>
<name>A0A437KVQ5_9FLAO</name>
<dbReference type="Proteomes" id="UP000285211">
    <property type="component" value="Unassembled WGS sequence"/>
</dbReference>
<gene>
    <name evidence="2" type="ORF">EOD40_08315</name>
</gene>
<proteinExistence type="predicted"/>
<comment type="caution">
    <text evidence="2">The sequence shown here is derived from an EMBL/GenBank/DDBJ whole genome shotgun (WGS) entry which is preliminary data.</text>
</comment>
<reference evidence="2 3" key="1">
    <citation type="submission" date="2019-01" db="EMBL/GenBank/DDBJ databases">
        <authorList>
            <person name="Chen W.-M."/>
        </authorList>
    </citation>
    <scope>NUCLEOTIDE SEQUENCE [LARGE SCALE GENOMIC DNA]</scope>
    <source>
        <strain evidence="2 3">BBQ-12</strain>
    </source>
</reference>
<protein>
    <recommendedName>
        <fullName evidence="4">Lipoprotein</fullName>
    </recommendedName>
</protein>
<keyword evidence="3" id="KW-1185">Reference proteome</keyword>
<evidence type="ECO:0000313" key="3">
    <source>
        <dbReference type="Proteomes" id="UP000285211"/>
    </source>
</evidence>
<dbReference type="EMBL" id="SACJ01000004">
    <property type="protein sequence ID" value="RVT76500.1"/>
    <property type="molecule type" value="Genomic_DNA"/>
</dbReference>
<accession>A0A437KVQ5</accession>
<evidence type="ECO:0000256" key="1">
    <source>
        <dbReference type="SAM" id="Phobius"/>
    </source>
</evidence>
<keyword evidence="1" id="KW-1133">Transmembrane helix</keyword>
<dbReference type="AlphaFoldDB" id="A0A437KVQ5"/>